<dbReference type="SUPFAM" id="SSF56300">
    <property type="entry name" value="Metallo-dependent phosphatases"/>
    <property type="match status" value="1"/>
</dbReference>
<gene>
    <name evidence="3" type="ORF">ACFS25_12840</name>
</gene>
<dbReference type="SUPFAM" id="SSF49363">
    <property type="entry name" value="Purple acid phosphatase, N-terminal domain"/>
    <property type="match status" value="1"/>
</dbReference>
<dbReference type="EMBL" id="JBHUOM010000004">
    <property type="protein sequence ID" value="MFD2934674.1"/>
    <property type="molecule type" value="Genomic_DNA"/>
</dbReference>
<comment type="caution">
    <text evidence="3">The sequence shown here is derived from an EMBL/GenBank/DDBJ whole genome shotgun (WGS) entry which is preliminary data.</text>
</comment>
<dbReference type="GO" id="GO:0016787">
    <property type="term" value="F:hydrolase activity"/>
    <property type="evidence" value="ECO:0007669"/>
    <property type="project" value="UniProtKB-KW"/>
</dbReference>
<dbReference type="InterPro" id="IPR039331">
    <property type="entry name" value="PAPs-like"/>
</dbReference>
<feature type="signal peptide" evidence="2">
    <location>
        <begin position="1"/>
        <end position="24"/>
    </location>
</feature>
<evidence type="ECO:0000256" key="1">
    <source>
        <dbReference type="ARBA" id="ARBA00022729"/>
    </source>
</evidence>
<proteinExistence type="predicted"/>
<evidence type="ECO:0000313" key="3">
    <source>
        <dbReference type="EMBL" id="MFD2934674.1"/>
    </source>
</evidence>
<evidence type="ECO:0000313" key="4">
    <source>
        <dbReference type="Proteomes" id="UP001597512"/>
    </source>
</evidence>
<reference evidence="4" key="1">
    <citation type="journal article" date="2019" name="Int. J. Syst. Evol. Microbiol.">
        <title>The Global Catalogue of Microorganisms (GCM) 10K type strain sequencing project: providing services to taxonomists for standard genome sequencing and annotation.</title>
        <authorList>
            <consortium name="The Broad Institute Genomics Platform"/>
            <consortium name="The Broad Institute Genome Sequencing Center for Infectious Disease"/>
            <person name="Wu L."/>
            <person name="Ma J."/>
        </authorList>
    </citation>
    <scope>NUCLEOTIDE SEQUENCE [LARGE SCALE GENOMIC DNA]</scope>
    <source>
        <strain evidence="4">KCTC 52490</strain>
    </source>
</reference>
<name>A0ABW6AGV7_9BACT</name>
<keyword evidence="1 2" id="KW-0732">Signal</keyword>
<dbReference type="Gene3D" id="3.60.21.10">
    <property type="match status" value="1"/>
</dbReference>
<dbReference type="InterPro" id="IPR008963">
    <property type="entry name" value="Purple_acid_Pase-like_N"/>
</dbReference>
<dbReference type="PANTHER" id="PTHR22953">
    <property type="entry name" value="ACID PHOSPHATASE RELATED"/>
    <property type="match status" value="1"/>
</dbReference>
<keyword evidence="4" id="KW-1185">Reference proteome</keyword>
<dbReference type="EC" id="3.1.-.-" evidence="3"/>
<sequence length="632" mass="69777">MLSFFYKALQTACLAALCPLLTLAQSVSQPIIPRVLSGLTYSETGQLVLTRNGQKLVDLDKKDAYSLAQMLGRPVGNETGILLDFSKPGFIGTVAYGPYNEKAEFPAVAFLPRTVSIQDGKVLLDIKSAIKGPNDFFNLSEKGQGIIGYRVLDSAGRIIYEGRVAFSGKGPYSVLPTVTEGPFINTLSSTGCVISYETQVPVKTTISVGNQTFSDQQATTHHELTLTGLQPEIDYVYAITYATRTDQHRFRTAPTSGSRKPFTFAFACSNRGTTGGGERDFGGTNYQSSRAIMAAALLNGAVFMQATGDLTTGGNPSEDGHLMEYANWKRALEPFWHKIPVYTGMGDHEVNYLTFAPDPETKKNPKIDRFPYQTESGEATFARAFVHPTNGPDSEDGTAYDPDPKQVDFPSYQENVYYYTYDNVGMIVLNTEYWKSHHPGVDGSPEGYIMDAQVKWLTETMQKLEKDPAIDHIFVNVHSAVFPNGDHVNGAMWYEGTNAERPKVAGTLVKTGILERRDQLLDLCVNRSKKFLAFISGDEHNFAFLHVTPDTPMYPENYTLPKLKLSRPFYHLNNGGGGSAPYAMLATPWMHQFQYFTEPPVLALISVNGPTVSLKAFNAETFGTICRDVKLR</sequence>
<accession>A0ABW6AGV7</accession>
<dbReference type="InterPro" id="IPR029052">
    <property type="entry name" value="Metallo-depent_PP-like"/>
</dbReference>
<keyword evidence="3" id="KW-0378">Hydrolase</keyword>
<dbReference type="RefSeq" id="WP_381501127.1">
    <property type="nucleotide sequence ID" value="NZ_JBHUOM010000004.1"/>
</dbReference>
<evidence type="ECO:0000256" key="2">
    <source>
        <dbReference type="SAM" id="SignalP"/>
    </source>
</evidence>
<dbReference type="Proteomes" id="UP001597512">
    <property type="component" value="Unassembled WGS sequence"/>
</dbReference>
<organism evidence="3 4">
    <name type="scientific">Spirosoma flavum</name>
    <dbReference type="NCBI Taxonomy" id="2048557"/>
    <lineage>
        <taxon>Bacteria</taxon>
        <taxon>Pseudomonadati</taxon>
        <taxon>Bacteroidota</taxon>
        <taxon>Cytophagia</taxon>
        <taxon>Cytophagales</taxon>
        <taxon>Cytophagaceae</taxon>
        <taxon>Spirosoma</taxon>
    </lineage>
</organism>
<feature type="chain" id="PRO_5045616132" evidence="2">
    <location>
        <begin position="25"/>
        <end position="632"/>
    </location>
</feature>
<dbReference type="PANTHER" id="PTHR22953:SF153">
    <property type="entry name" value="PURPLE ACID PHOSPHATASE"/>
    <property type="match status" value="1"/>
</dbReference>
<protein>
    <submittedName>
        <fullName evidence="3">Metallophosphoesterase family protein</fullName>
        <ecNumber evidence="3">3.1.-.-</ecNumber>
    </submittedName>
</protein>